<organism evidence="4 5">
    <name type="scientific">Penicillium cosmopolitanum</name>
    <dbReference type="NCBI Taxonomy" id="1131564"/>
    <lineage>
        <taxon>Eukaryota</taxon>
        <taxon>Fungi</taxon>
        <taxon>Dikarya</taxon>
        <taxon>Ascomycota</taxon>
        <taxon>Pezizomycotina</taxon>
        <taxon>Eurotiomycetes</taxon>
        <taxon>Eurotiomycetidae</taxon>
        <taxon>Eurotiales</taxon>
        <taxon>Aspergillaceae</taxon>
        <taxon>Penicillium</taxon>
    </lineage>
</organism>
<keyword evidence="3" id="KW-0560">Oxidoreductase</keyword>
<dbReference type="SUPFAM" id="SSF51735">
    <property type="entry name" value="NAD(P)-binding Rossmann-fold domains"/>
    <property type="match status" value="1"/>
</dbReference>
<dbReference type="GO" id="GO:0016491">
    <property type="term" value="F:oxidoreductase activity"/>
    <property type="evidence" value="ECO:0007669"/>
    <property type="project" value="UniProtKB-KW"/>
</dbReference>
<dbReference type="Pfam" id="PF00106">
    <property type="entry name" value="adh_short"/>
    <property type="match status" value="1"/>
</dbReference>
<protein>
    <recommendedName>
        <fullName evidence="6">Short-chain dehydrogenase</fullName>
    </recommendedName>
</protein>
<dbReference type="GeneID" id="81370626"/>
<evidence type="ECO:0000313" key="5">
    <source>
        <dbReference type="Proteomes" id="UP001147747"/>
    </source>
</evidence>
<comment type="similarity">
    <text evidence="1">Belongs to the short-chain dehydrogenases/reductases (SDR) family.</text>
</comment>
<dbReference type="RefSeq" id="XP_056487197.1">
    <property type="nucleotide sequence ID" value="XM_056631646.1"/>
</dbReference>
<dbReference type="Proteomes" id="UP001147747">
    <property type="component" value="Unassembled WGS sequence"/>
</dbReference>
<dbReference type="Gene3D" id="3.40.50.720">
    <property type="entry name" value="NAD(P)-binding Rossmann-like Domain"/>
    <property type="match status" value="1"/>
</dbReference>
<evidence type="ECO:0000256" key="1">
    <source>
        <dbReference type="ARBA" id="ARBA00006484"/>
    </source>
</evidence>
<reference evidence="4" key="1">
    <citation type="submission" date="2022-12" db="EMBL/GenBank/DDBJ databases">
        <authorList>
            <person name="Petersen C."/>
        </authorList>
    </citation>
    <scope>NUCLEOTIDE SEQUENCE</scope>
    <source>
        <strain evidence="4">IBT 29677</strain>
    </source>
</reference>
<dbReference type="EMBL" id="JAPZBU010000008">
    <property type="protein sequence ID" value="KAJ5391519.1"/>
    <property type="molecule type" value="Genomic_DNA"/>
</dbReference>
<dbReference type="InterPro" id="IPR036291">
    <property type="entry name" value="NAD(P)-bd_dom_sf"/>
</dbReference>
<name>A0A9X0B7Z4_9EURO</name>
<evidence type="ECO:0000256" key="2">
    <source>
        <dbReference type="ARBA" id="ARBA00022857"/>
    </source>
</evidence>
<comment type="caution">
    <text evidence="4">The sequence shown here is derived from an EMBL/GenBank/DDBJ whole genome shotgun (WGS) entry which is preliminary data.</text>
</comment>
<proteinExistence type="inferred from homology"/>
<evidence type="ECO:0000313" key="4">
    <source>
        <dbReference type="EMBL" id="KAJ5391519.1"/>
    </source>
</evidence>
<dbReference type="PANTHER" id="PTHR24320:SF152">
    <property type="entry name" value="SHORT-CHAIN DEHYDROGENASE_REDUCTASE FAMILY PROTEIN"/>
    <property type="match status" value="1"/>
</dbReference>
<dbReference type="PANTHER" id="PTHR24320">
    <property type="entry name" value="RETINOL DEHYDROGENASE"/>
    <property type="match status" value="1"/>
</dbReference>
<keyword evidence="2" id="KW-0521">NADP</keyword>
<dbReference type="OrthoDB" id="542013at2759"/>
<evidence type="ECO:0008006" key="6">
    <source>
        <dbReference type="Google" id="ProtNLM"/>
    </source>
</evidence>
<evidence type="ECO:0000256" key="3">
    <source>
        <dbReference type="ARBA" id="ARBA00023002"/>
    </source>
</evidence>
<dbReference type="InterPro" id="IPR002347">
    <property type="entry name" value="SDR_fam"/>
</dbReference>
<reference evidence="4" key="2">
    <citation type="journal article" date="2023" name="IMA Fungus">
        <title>Comparative genomic study of the Penicillium genus elucidates a diverse pangenome and 15 lateral gene transfer events.</title>
        <authorList>
            <person name="Petersen C."/>
            <person name="Sorensen T."/>
            <person name="Nielsen M.R."/>
            <person name="Sondergaard T.E."/>
            <person name="Sorensen J.L."/>
            <person name="Fitzpatrick D.A."/>
            <person name="Frisvad J.C."/>
            <person name="Nielsen K.L."/>
        </authorList>
    </citation>
    <scope>NUCLEOTIDE SEQUENCE</scope>
    <source>
        <strain evidence="4">IBT 29677</strain>
    </source>
</reference>
<accession>A0A9X0B7Z4</accession>
<sequence length="327" mass="36065">MSANFEGSVLVTGGTSGLGYECALDIARKHPEYQIIIASRSDANSAANTINKTLNQNNVQFLPLNLLQLAKVRSFASDWKSHNFPPIQSMVLNAALQFPGDVEYSDDGFEKTFAVSHIGHALLLSLLQPYLADTSRIVIVSSGTHDPLQKSGMPDAIYNSAEELAHPTLESAKANGRQRYSSTKLANVLYTYALDRRFEAINKRYGKKWTVTAFDPGLMPGTGLARKASVVEKFLWSRVLPHILPLLRLLMYSNIHTVQESGQALARLAVGLDVEGSSAVYYEGMKVIKSSQVSYDQAKQEDLWEWTISTLASGDKEKASFEFIDLV</sequence>
<dbReference type="AlphaFoldDB" id="A0A9X0B7Z4"/>
<keyword evidence="5" id="KW-1185">Reference proteome</keyword>
<gene>
    <name evidence="4" type="ORF">N7509_007009</name>
</gene>